<evidence type="ECO:0000313" key="4">
    <source>
        <dbReference type="Proteomes" id="UP000026962"/>
    </source>
</evidence>
<keyword evidence="2" id="KW-0812">Transmembrane</keyword>
<keyword evidence="2" id="KW-0472">Membrane</keyword>
<evidence type="ECO:0000256" key="2">
    <source>
        <dbReference type="SAM" id="Phobius"/>
    </source>
</evidence>
<evidence type="ECO:0000313" key="3">
    <source>
        <dbReference type="EnsemblPlants" id="OPUNC03G04510.1"/>
    </source>
</evidence>
<keyword evidence="2" id="KW-1133">Transmembrane helix</keyword>
<reference evidence="3" key="2">
    <citation type="submission" date="2018-05" db="EMBL/GenBank/DDBJ databases">
        <title>OpunRS2 (Oryza punctata Reference Sequence Version 2).</title>
        <authorList>
            <person name="Zhang J."/>
            <person name="Kudrna D."/>
            <person name="Lee S."/>
            <person name="Talag J."/>
            <person name="Welchert J."/>
            <person name="Wing R.A."/>
        </authorList>
    </citation>
    <scope>NUCLEOTIDE SEQUENCE [LARGE SCALE GENOMIC DNA]</scope>
</reference>
<dbReference type="AlphaFoldDB" id="A0A0E0K964"/>
<reference evidence="3" key="1">
    <citation type="submission" date="2015-04" db="UniProtKB">
        <authorList>
            <consortium name="EnsemblPlants"/>
        </authorList>
    </citation>
    <scope>IDENTIFICATION</scope>
</reference>
<dbReference type="HOGENOM" id="CLU_2201271_0_0_1"/>
<evidence type="ECO:0000256" key="1">
    <source>
        <dbReference type="SAM" id="MobiDB-lite"/>
    </source>
</evidence>
<feature type="region of interest" description="Disordered" evidence="1">
    <location>
        <begin position="79"/>
        <end position="108"/>
    </location>
</feature>
<dbReference type="Proteomes" id="UP000026962">
    <property type="component" value="Chromosome 3"/>
</dbReference>
<keyword evidence="4" id="KW-1185">Reference proteome</keyword>
<accession>A0A0E0K964</accession>
<proteinExistence type="predicted"/>
<dbReference type="Gramene" id="OPUNC03G04510.1">
    <property type="protein sequence ID" value="OPUNC03G04510.1"/>
    <property type="gene ID" value="OPUNC03G04510"/>
</dbReference>
<feature type="transmembrane region" description="Helical" evidence="2">
    <location>
        <begin position="19"/>
        <end position="44"/>
    </location>
</feature>
<protein>
    <submittedName>
        <fullName evidence="3">Uncharacterized protein</fullName>
    </submittedName>
</protein>
<dbReference type="EnsemblPlants" id="OPUNC03G04510.1">
    <property type="protein sequence ID" value="OPUNC03G04510.1"/>
    <property type="gene ID" value="OPUNC03G04510"/>
</dbReference>
<name>A0A0E0K964_ORYPU</name>
<organism evidence="3">
    <name type="scientific">Oryza punctata</name>
    <name type="common">Red rice</name>
    <dbReference type="NCBI Taxonomy" id="4537"/>
    <lineage>
        <taxon>Eukaryota</taxon>
        <taxon>Viridiplantae</taxon>
        <taxon>Streptophyta</taxon>
        <taxon>Embryophyta</taxon>
        <taxon>Tracheophyta</taxon>
        <taxon>Spermatophyta</taxon>
        <taxon>Magnoliopsida</taxon>
        <taxon>Liliopsida</taxon>
        <taxon>Poales</taxon>
        <taxon>Poaceae</taxon>
        <taxon>BOP clade</taxon>
        <taxon>Oryzoideae</taxon>
        <taxon>Oryzeae</taxon>
        <taxon>Oryzinae</taxon>
        <taxon>Oryza</taxon>
    </lineage>
</organism>
<sequence>MGMVCACAGGRGEWEVEPIMSVGFIGALVAAAVLMQCCGVLFAARPLDGDVAGGQCRPPAAAAALGTCKNNKYKQDPKLLDETSASGGEKVELKAGDESGDCSSSYAR</sequence>